<dbReference type="PANTHER" id="PTHR11260:SF781">
    <property type="entry name" value="GLUTATHIONE S-TRANSFERASE U19"/>
    <property type="match status" value="1"/>
</dbReference>
<dbReference type="SUPFAM" id="SSF47616">
    <property type="entry name" value="GST C-terminal domain-like"/>
    <property type="match status" value="1"/>
</dbReference>
<feature type="domain" description="GST N-terminal" evidence="4">
    <location>
        <begin position="3"/>
        <end position="82"/>
    </location>
</feature>
<keyword evidence="3" id="KW-0963">Cytoplasm</keyword>
<gene>
    <name evidence="6" type="ORF">M0R45_014402</name>
</gene>
<dbReference type="InterPro" id="IPR045073">
    <property type="entry name" value="Omega/Tau-like"/>
</dbReference>
<dbReference type="EMBL" id="JBEDUW010000003">
    <property type="protein sequence ID" value="KAK9937624.1"/>
    <property type="molecule type" value="Genomic_DNA"/>
</dbReference>
<comment type="similarity">
    <text evidence="3">Belongs to the GST superfamily.</text>
</comment>
<protein>
    <recommendedName>
        <fullName evidence="3">Glutathione S-transferase</fullName>
        <ecNumber evidence="3">2.5.1.18</ecNumber>
    </recommendedName>
</protein>
<dbReference type="Pfam" id="PF02798">
    <property type="entry name" value="GST_N"/>
    <property type="match status" value="1"/>
</dbReference>
<dbReference type="SFLD" id="SFLDG00358">
    <property type="entry name" value="Main_(cytGST)"/>
    <property type="match status" value="1"/>
</dbReference>
<dbReference type="AlphaFoldDB" id="A0AAW1XM87"/>
<proteinExistence type="inferred from homology"/>
<dbReference type="InterPro" id="IPR040079">
    <property type="entry name" value="Glutathione_S-Trfase"/>
</dbReference>
<dbReference type="InterPro" id="IPR010987">
    <property type="entry name" value="Glutathione-S-Trfase_C-like"/>
</dbReference>
<dbReference type="PROSITE" id="PS50405">
    <property type="entry name" value="GST_CTER"/>
    <property type="match status" value="1"/>
</dbReference>
<feature type="domain" description="GST C-terminal" evidence="5">
    <location>
        <begin position="88"/>
        <end position="216"/>
    </location>
</feature>
<keyword evidence="7" id="KW-1185">Reference proteome</keyword>
<dbReference type="EC" id="2.5.1.18" evidence="3"/>
<dbReference type="CDD" id="cd03058">
    <property type="entry name" value="GST_N_Tau"/>
    <property type="match status" value="1"/>
</dbReference>
<dbReference type="PANTHER" id="PTHR11260">
    <property type="entry name" value="GLUTATHIONE S-TRANSFERASE, GST, SUPERFAMILY, GST DOMAIN CONTAINING"/>
    <property type="match status" value="1"/>
</dbReference>
<evidence type="ECO:0000256" key="3">
    <source>
        <dbReference type="RuleBase" id="RU369102"/>
    </source>
</evidence>
<dbReference type="InterPro" id="IPR036249">
    <property type="entry name" value="Thioredoxin-like_sf"/>
</dbReference>
<dbReference type="CDD" id="cd03185">
    <property type="entry name" value="GST_C_Tau"/>
    <property type="match status" value="1"/>
</dbReference>
<dbReference type="Proteomes" id="UP001457282">
    <property type="component" value="Unassembled WGS sequence"/>
</dbReference>
<comment type="function">
    <text evidence="3">Is involved in the conjugation of reduced glutathione to a wide number of exogenous and endogenous hydrophobic electrophiles.</text>
</comment>
<dbReference type="Gene3D" id="3.40.30.10">
    <property type="entry name" value="Glutaredoxin"/>
    <property type="match status" value="1"/>
</dbReference>
<dbReference type="GO" id="GO:0005829">
    <property type="term" value="C:cytosol"/>
    <property type="evidence" value="ECO:0007669"/>
    <property type="project" value="UniProtKB-SubCell"/>
</dbReference>
<dbReference type="Pfam" id="PF13410">
    <property type="entry name" value="GST_C_2"/>
    <property type="match status" value="1"/>
</dbReference>
<reference evidence="6 7" key="1">
    <citation type="journal article" date="2023" name="G3 (Bethesda)">
        <title>A chromosome-length genome assembly and annotation of blackberry (Rubus argutus, cv. 'Hillquist').</title>
        <authorList>
            <person name="Bruna T."/>
            <person name="Aryal R."/>
            <person name="Dudchenko O."/>
            <person name="Sargent D.J."/>
            <person name="Mead D."/>
            <person name="Buti M."/>
            <person name="Cavallini A."/>
            <person name="Hytonen T."/>
            <person name="Andres J."/>
            <person name="Pham M."/>
            <person name="Weisz D."/>
            <person name="Mascagni F."/>
            <person name="Usai G."/>
            <person name="Natali L."/>
            <person name="Bassil N."/>
            <person name="Fernandez G.E."/>
            <person name="Lomsadze A."/>
            <person name="Armour M."/>
            <person name="Olukolu B."/>
            <person name="Poorten T."/>
            <person name="Britton C."/>
            <person name="Davik J."/>
            <person name="Ashrafi H."/>
            <person name="Aiden E.L."/>
            <person name="Borodovsky M."/>
            <person name="Worthington M."/>
        </authorList>
    </citation>
    <scope>NUCLEOTIDE SEQUENCE [LARGE SCALE GENOMIC DNA]</scope>
    <source>
        <strain evidence="6">PI 553951</strain>
    </source>
</reference>
<comment type="caution">
    <text evidence="6">The sequence shown here is derived from an EMBL/GenBank/DDBJ whole genome shotgun (WGS) entry which is preliminary data.</text>
</comment>
<organism evidence="6 7">
    <name type="scientific">Rubus argutus</name>
    <name type="common">Southern blackberry</name>
    <dbReference type="NCBI Taxonomy" id="59490"/>
    <lineage>
        <taxon>Eukaryota</taxon>
        <taxon>Viridiplantae</taxon>
        <taxon>Streptophyta</taxon>
        <taxon>Embryophyta</taxon>
        <taxon>Tracheophyta</taxon>
        <taxon>Spermatophyta</taxon>
        <taxon>Magnoliopsida</taxon>
        <taxon>eudicotyledons</taxon>
        <taxon>Gunneridae</taxon>
        <taxon>Pentapetalae</taxon>
        <taxon>rosids</taxon>
        <taxon>fabids</taxon>
        <taxon>Rosales</taxon>
        <taxon>Rosaceae</taxon>
        <taxon>Rosoideae</taxon>
        <taxon>Rosoideae incertae sedis</taxon>
        <taxon>Rubus</taxon>
    </lineage>
</organism>
<dbReference type="FunFam" id="3.40.30.10:FF:000014">
    <property type="entry name" value="Tau class glutathione S-transferase"/>
    <property type="match status" value="1"/>
</dbReference>
<evidence type="ECO:0000259" key="4">
    <source>
        <dbReference type="PROSITE" id="PS50404"/>
    </source>
</evidence>
<dbReference type="GO" id="GO:0004364">
    <property type="term" value="F:glutathione transferase activity"/>
    <property type="evidence" value="ECO:0007669"/>
    <property type="project" value="UniProtKB-UniRule"/>
</dbReference>
<keyword evidence="1 3" id="KW-0808">Transferase</keyword>
<evidence type="ECO:0000313" key="7">
    <source>
        <dbReference type="Proteomes" id="UP001457282"/>
    </source>
</evidence>
<evidence type="ECO:0000259" key="5">
    <source>
        <dbReference type="PROSITE" id="PS50405"/>
    </source>
</evidence>
<name>A0AAW1XM87_RUBAR</name>
<evidence type="ECO:0000256" key="2">
    <source>
        <dbReference type="ARBA" id="ARBA00047960"/>
    </source>
</evidence>
<dbReference type="SUPFAM" id="SSF52833">
    <property type="entry name" value="Thioredoxin-like"/>
    <property type="match status" value="1"/>
</dbReference>
<dbReference type="InterPro" id="IPR045074">
    <property type="entry name" value="GST_C_Tau"/>
</dbReference>
<dbReference type="SFLD" id="SFLDS00019">
    <property type="entry name" value="Glutathione_Transferase_(cytos"/>
    <property type="match status" value="1"/>
</dbReference>
<sequence length="219" mass="24841">MADEVVLLDYWLSPFGMRLRIALALKGIKYEHKEEDLTNKSPLLLQSNPVHKKIPVLIHNGKPVCESVVALQYIDEVWNDTAPLLPSDPYLKSQARFWADFVDKKIYGYGKALWTAKGEELEAVQKDHLDCIKLLEGELGDKPFFGGETIGLLDVTLLPFASWFSVYEKFGNLSLEAACPKFIAWLKRCFLIQSVSESLPAAEKLYDYVVQMKKKLGTE</sequence>
<comment type="subcellular location">
    <subcellularLocation>
        <location evidence="3">Cytoplasm</location>
        <location evidence="3">Cytosol</location>
    </subcellularLocation>
</comment>
<comment type="catalytic activity">
    <reaction evidence="2 3">
        <text>RX + glutathione = an S-substituted glutathione + a halide anion + H(+)</text>
        <dbReference type="Rhea" id="RHEA:16437"/>
        <dbReference type="ChEBI" id="CHEBI:15378"/>
        <dbReference type="ChEBI" id="CHEBI:16042"/>
        <dbReference type="ChEBI" id="CHEBI:17792"/>
        <dbReference type="ChEBI" id="CHEBI:57925"/>
        <dbReference type="ChEBI" id="CHEBI:90779"/>
        <dbReference type="EC" id="2.5.1.18"/>
    </reaction>
</comment>
<dbReference type="SFLD" id="SFLDG01152">
    <property type="entry name" value="Main.3:_Omega-_and_Tau-like"/>
    <property type="match status" value="1"/>
</dbReference>
<accession>A0AAW1XM87</accession>
<evidence type="ECO:0000256" key="1">
    <source>
        <dbReference type="ARBA" id="ARBA00022679"/>
    </source>
</evidence>
<dbReference type="GO" id="GO:0006749">
    <property type="term" value="P:glutathione metabolic process"/>
    <property type="evidence" value="ECO:0007669"/>
    <property type="project" value="InterPro"/>
</dbReference>
<dbReference type="Gene3D" id="1.20.1050.10">
    <property type="match status" value="1"/>
</dbReference>
<dbReference type="FunFam" id="1.20.1050.10:FF:000018">
    <property type="entry name" value="Glutathione S-transferase U20"/>
    <property type="match status" value="1"/>
</dbReference>
<dbReference type="InterPro" id="IPR036282">
    <property type="entry name" value="Glutathione-S-Trfase_C_sf"/>
</dbReference>
<dbReference type="InterPro" id="IPR004045">
    <property type="entry name" value="Glutathione_S-Trfase_N"/>
</dbReference>
<evidence type="ECO:0000313" key="6">
    <source>
        <dbReference type="EMBL" id="KAK9937624.1"/>
    </source>
</evidence>
<dbReference type="PROSITE" id="PS50404">
    <property type="entry name" value="GST_NTER"/>
    <property type="match status" value="1"/>
</dbReference>